<dbReference type="GO" id="GO:0005694">
    <property type="term" value="C:chromosome"/>
    <property type="evidence" value="ECO:0007669"/>
    <property type="project" value="InterPro"/>
</dbReference>
<keyword evidence="8 14" id="KW-0175">Coiled coil</keyword>
<feature type="coiled-coil region" evidence="14">
    <location>
        <begin position="382"/>
        <end position="510"/>
    </location>
</feature>
<dbReference type="GO" id="GO:0005524">
    <property type="term" value="F:ATP binding"/>
    <property type="evidence" value="ECO:0007669"/>
    <property type="project" value="InterPro"/>
</dbReference>
<evidence type="ECO:0000259" key="16">
    <source>
        <dbReference type="Pfam" id="PF06470"/>
    </source>
</evidence>
<dbReference type="GO" id="GO:0005272">
    <property type="term" value="F:sodium channel activity"/>
    <property type="evidence" value="ECO:0007669"/>
    <property type="project" value="UniProtKB-KW"/>
</dbReference>
<accession>A0A8T0ETE8</accession>
<evidence type="ECO:0000256" key="13">
    <source>
        <dbReference type="RuleBase" id="RU000679"/>
    </source>
</evidence>
<evidence type="ECO:0000256" key="11">
    <source>
        <dbReference type="ARBA" id="ARBA00023201"/>
    </source>
</evidence>
<reference evidence="17" key="2">
    <citation type="submission" date="2020-06" db="EMBL/GenBank/DDBJ databases">
        <authorList>
            <person name="Sheffer M."/>
        </authorList>
    </citation>
    <scope>NUCLEOTIDE SEQUENCE</scope>
</reference>
<evidence type="ECO:0000256" key="6">
    <source>
        <dbReference type="ARBA" id="ARBA00022989"/>
    </source>
</evidence>
<organism evidence="17 18">
    <name type="scientific">Argiope bruennichi</name>
    <name type="common">Wasp spider</name>
    <name type="synonym">Aranea bruennichi</name>
    <dbReference type="NCBI Taxonomy" id="94029"/>
    <lineage>
        <taxon>Eukaryota</taxon>
        <taxon>Metazoa</taxon>
        <taxon>Ecdysozoa</taxon>
        <taxon>Arthropoda</taxon>
        <taxon>Chelicerata</taxon>
        <taxon>Arachnida</taxon>
        <taxon>Araneae</taxon>
        <taxon>Araneomorphae</taxon>
        <taxon>Entelegynae</taxon>
        <taxon>Araneoidea</taxon>
        <taxon>Araneidae</taxon>
        <taxon>Argiope</taxon>
    </lineage>
</organism>
<protein>
    <submittedName>
        <fullName evidence="17">Structural maintenance of chromosomes protein like</fullName>
    </submittedName>
</protein>
<proteinExistence type="inferred from homology"/>
<dbReference type="InterPro" id="IPR027417">
    <property type="entry name" value="P-loop_NTPase"/>
</dbReference>
<feature type="coiled-coil region" evidence="14">
    <location>
        <begin position="547"/>
        <end position="581"/>
    </location>
</feature>
<reference evidence="17" key="1">
    <citation type="journal article" date="2020" name="bioRxiv">
        <title>Chromosome-level reference genome of the European wasp spider Argiope bruennichi: a resource for studies on range expansion and evolutionary adaptation.</title>
        <authorList>
            <person name="Sheffer M.M."/>
            <person name="Hoppe A."/>
            <person name="Krehenwinkel H."/>
            <person name="Uhl G."/>
            <person name="Kuss A.W."/>
            <person name="Jensen L."/>
            <person name="Jensen C."/>
            <person name="Gillespie R.G."/>
            <person name="Hoff K.J."/>
            <person name="Prost S."/>
        </authorList>
    </citation>
    <scope>NUCLEOTIDE SEQUENCE</scope>
</reference>
<dbReference type="Gene3D" id="3.30.70.1620">
    <property type="match status" value="1"/>
</dbReference>
<evidence type="ECO:0000256" key="7">
    <source>
        <dbReference type="ARBA" id="ARBA00023053"/>
    </source>
</evidence>
<evidence type="ECO:0000256" key="8">
    <source>
        <dbReference type="ARBA" id="ARBA00023054"/>
    </source>
</evidence>
<keyword evidence="4 13" id="KW-0894">Sodium channel</keyword>
<dbReference type="Pfam" id="PF02463">
    <property type="entry name" value="SMC_N"/>
    <property type="match status" value="2"/>
</dbReference>
<dbReference type="SUPFAM" id="SSF52540">
    <property type="entry name" value="P-loop containing nucleoside triphosphate hydrolases"/>
    <property type="match status" value="1"/>
</dbReference>
<evidence type="ECO:0000256" key="10">
    <source>
        <dbReference type="ARBA" id="ARBA00023136"/>
    </source>
</evidence>
<keyword evidence="11 13" id="KW-0739">Sodium transport</keyword>
<evidence type="ECO:0000256" key="1">
    <source>
        <dbReference type="ARBA" id="ARBA00004141"/>
    </source>
</evidence>
<comment type="subcellular location">
    <subcellularLocation>
        <location evidence="1">Membrane</location>
        <topology evidence="1">Multi-pass membrane protein</topology>
    </subcellularLocation>
</comment>
<dbReference type="SUPFAM" id="SSF75553">
    <property type="entry name" value="Smc hinge domain"/>
    <property type="match status" value="1"/>
</dbReference>
<keyword evidence="7" id="KW-0915">Sodium</keyword>
<evidence type="ECO:0000256" key="5">
    <source>
        <dbReference type="ARBA" id="ARBA00022692"/>
    </source>
</evidence>
<dbReference type="EMBL" id="JABXBU010001863">
    <property type="protein sequence ID" value="KAF8781575.1"/>
    <property type="molecule type" value="Genomic_DNA"/>
</dbReference>
<dbReference type="InterPro" id="IPR003395">
    <property type="entry name" value="RecF/RecN/SMC_N"/>
</dbReference>
<evidence type="ECO:0000256" key="3">
    <source>
        <dbReference type="ARBA" id="ARBA00022448"/>
    </source>
</evidence>
<dbReference type="AlphaFoldDB" id="A0A8T0ETE8"/>
<sequence length="923" mass="103882">MSRSSAKATVAHLESFKNLARWLFTIKFQRIGPETDPWGYPLIVVEINGFDPQFNAITGNNGSGKSNILDSICFVLGIQNLQQMLDEHICPQLEKLKEERKEYTKYTKVVREHEHLSKIYTAWDYSKTEEKTSLAQKQKELTNSLKKLENLQAICDKDNEAVTAAENHFHAVNAGVGDDGEEASLAAQIIAAGKDKKTAETEAKQLEMSIKHTKAEIAKKEAENKKVDASYTKDQAMLQSLNNEVKKLQLYNIIVDDEEVGKLILSKGQLMRRCTIIPLNKVMPKVIENRMLQEAENLVGKNNVAVALSRINYPKHVAPAMEYTFGDVFICPSMDAAQIVTFAENIRKKSVTLAGEQFDPAGTLSGGSINNKPSILAEIAHIPKLKKAVEEKQQQLNSLHIEIQNIRRLKQRYDEMCQQYELKENEAGMLKYKIEHCTFHKQLEEIQKMKQSLEEQINNLSMSKEKQKSAEKLLKELEVKSSKSTRESKVKEAETAVAECRKKARASMEKLNAFQADIVASLSEELKKQKGVLKSHSSEIGKINKEKEAMSKKIASTELQMQQLEHDIKNCGDNCAEANKKDFGSIFRTLLPGSQAKLVPQPGKTVLEGLEFKVAFGDIWKESLNELSGGQRSLVALSLILALLLFSPAPIYILDEVDSALDLSHTQNIGKMLKMHFKASQGAPYIISGFNCSGFPTIIATRTPWRKVVKIIVFVGCTCGFLYQTSEFLELYWAYPTMVDIKVENPDSVVLPAISFCNANRNYVSVSWVDNDGYPFNCFTVETLWGQPDEEQINIPLEGKVSMLLNLQPEEYTLYYDLVLVHIGLHEAHGLGNPFREGIKLQAGRTYDIFVNQACTEKCKMESMIETEGCAAQTISYPEEYSICPDGEFKFERTFGVYPSDAIVEKCSQQCNEACNYHEKVFL</sequence>
<dbReference type="Gene3D" id="3.40.50.300">
    <property type="entry name" value="P-loop containing nucleotide triphosphate hydrolases"/>
    <property type="match status" value="2"/>
</dbReference>
<evidence type="ECO:0000313" key="17">
    <source>
        <dbReference type="EMBL" id="KAF8781575.1"/>
    </source>
</evidence>
<comment type="caution">
    <text evidence="17">The sequence shown here is derived from an EMBL/GenBank/DDBJ whole genome shotgun (WGS) entry which is preliminary data.</text>
</comment>
<feature type="coiled-coil region" evidence="14">
    <location>
        <begin position="196"/>
        <end position="230"/>
    </location>
</feature>
<feature type="domain" description="SMC hinge" evidence="16">
    <location>
        <begin position="249"/>
        <end position="339"/>
    </location>
</feature>
<keyword evidence="3 13" id="KW-0813">Transport</keyword>
<evidence type="ECO:0000256" key="2">
    <source>
        <dbReference type="ARBA" id="ARBA00007193"/>
    </source>
</evidence>
<dbReference type="PANTHER" id="PTHR43977">
    <property type="entry name" value="STRUCTURAL MAINTENANCE OF CHROMOSOMES PROTEIN 3"/>
    <property type="match status" value="1"/>
</dbReference>
<keyword evidence="5 13" id="KW-0812">Transmembrane</keyword>
<keyword evidence="6" id="KW-1133">Transmembrane helix</keyword>
<evidence type="ECO:0000259" key="15">
    <source>
        <dbReference type="Pfam" id="PF02463"/>
    </source>
</evidence>
<evidence type="ECO:0000256" key="4">
    <source>
        <dbReference type="ARBA" id="ARBA00022461"/>
    </source>
</evidence>
<keyword evidence="9 13" id="KW-0406">Ion transport</keyword>
<evidence type="ECO:0000256" key="14">
    <source>
        <dbReference type="SAM" id="Coils"/>
    </source>
</evidence>
<evidence type="ECO:0000256" key="9">
    <source>
        <dbReference type="ARBA" id="ARBA00023065"/>
    </source>
</evidence>
<evidence type="ECO:0000313" key="18">
    <source>
        <dbReference type="Proteomes" id="UP000807504"/>
    </source>
</evidence>
<dbReference type="GO" id="GO:0016020">
    <property type="term" value="C:membrane"/>
    <property type="evidence" value="ECO:0007669"/>
    <property type="project" value="UniProtKB-SubCell"/>
</dbReference>
<keyword evidence="18" id="KW-1185">Reference proteome</keyword>
<comment type="similarity">
    <text evidence="2 13">Belongs to the amiloride-sensitive sodium channel (TC 1.A.6) family.</text>
</comment>
<feature type="domain" description="RecF/RecN/SMC N-terminal" evidence="15">
    <location>
        <begin position="49"/>
        <end position="97"/>
    </location>
</feature>
<dbReference type="InterPro" id="IPR036277">
    <property type="entry name" value="SMC_hinge_sf"/>
</dbReference>
<dbReference type="GO" id="GO:0051276">
    <property type="term" value="P:chromosome organization"/>
    <property type="evidence" value="ECO:0007669"/>
    <property type="project" value="InterPro"/>
</dbReference>
<feature type="domain" description="RecF/RecN/SMC N-terminal" evidence="15">
    <location>
        <begin position="470"/>
        <end position="681"/>
    </location>
</feature>
<gene>
    <name evidence="17" type="ORF">HNY73_011958</name>
</gene>
<dbReference type="InterPro" id="IPR001873">
    <property type="entry name" value="ENaC"/>
</dbReference>
<name>A0A8T0ETE8_ARGBR</name>
<keyword evidence="10" id="KW-0472">Membrane</keyword>
<keyword evidence="12 13" id="KW-0407">Ion channel</keyword>
<dbReference type="Pfam" id="PF06470">
    <property type="entry name" value="SMC_hinge"/>
    <property type="match status" value="1"/>
</dbReference>
<dbReference type="Proteomes" id="UP000807504">
    <property type="component" value="Unassembled WGS sequence"/>
</dbReference>
<evidence type="ECO:0000256" key="12">
    <source>
        <dbReference type="ARBA" id="ARBA00023303"/>
    </source>
</evidence>
<dbReference type="Pfam" id="PF00858">
    <property type="entry name" value="ASC"/>
    <property type="match status" value="1"/>
</dbReference>
<dbReference type="InterPro" id="IPR010935">
    <property type="entry name" value="SMC_hinge"/>
</dbReference>